<dbReference type="InterPro" id="IPR051267">
    <property type="entry name" value="STEAP_metalloreductase"/>
</dbReference>
<reference evidence="3 4" key="1">
    <citation type="submission" date="2023-11" db="EMBL/GenBank/DDBJ databases">
        <title>Plant-associative lifestyle of Vibrio porteresiae and its evolutionary dynamics.</title>
        <authorList>
            <person name="Rameshkumar N."/>
            <person name="Kirti K."/>
        </authorList>
    </citation>
    <scope>NUCLEOTIDE SEQUENCE [LARGE SCALE GENOMIC DNA]</scope>
    <source>
        <strain evidence="3 4">MSSRF30</strain>
    </source>
</reference>
<feature type="domain" description="Pyrroline-5-carboxylate reductase catalytic N-terminal" evidence="2">
    <location>
        <begin position="37"/>
        <end position="126"/>
    </location>
</feature>
<protein>
    <submittedName>
        <fullName evidence="3">NADPH-dependent F420 reductase</fullName>
    </submittedName>
</protein>
<dbReference type="PANTHER" id="PTHR14239">
    <property type="entry name" value="DUDULIN-RELATED"/>
    <property type="match status" value="1"/>
</dbReference>
<dbReference type="EMBL" id="CP138204">
    <property type="protein sequence ID" value="WPC76978.1"/>
    <property type="molecule type" value="Genomic_DNA"/>
</dbReference>
<dbReference type="Proteomes" id="UP001304071">
    <property type="component" value="Chromosome 2"/>
</dbReference>
<sequence>MLHSLHCVEKQREQYCHHSETTSHLNKQENGEYIMNIAIIGSGNIGSGLALTFGQTTYNVTIASRHQASAQGVADKLAKANVTAASIADAVKGADVVFIATPYDAVASLAQAADFTNKVVVDVTNPVKADFSGLSIGFDTSAAEEIQKLLPQASVLKGFNTVFAQVYEQGLEFEGRKAQTFIAGDNESAKQAVLTLANEAGFDAVDAGALTNARYLEPLAYMNIHFGYMLGKGTQIIPAWLSR</sequence>
<accession>A0ABZ0QKF9</accession>
<dbReference type="RefSeq" id="WP_261897993.1">
    <property type="nucleotide sequence ID" value="NZ_AP024896.1"/>
</dbReference>
<name>A0ABZ0QKF9_9VIBR</name>
<evidence type="ECO:0000259" key="2">
    <source>
        <dbReference type="Pfam" id="PF03807"/>
    </source>
</evidence>
<dbReference type="SUPFAM" id="SSF51735">
    <property type="entry name" value="NAD(P)-binding Rossmann-fold domains"/>
    <property type="match status" value="1"/>
</dbReference>
<dbReference type="Gene3D" id="3.40.50.720">
    <property type="entry name" value="NAD(P)-binding Rossmann-like Domain"/>
    <property type="match status" value="1"/>
</dbReference>
<evidence type="ECO:0000256" key="1">
    <source>
        <dbReference type="ARBA" id="ARBA00023002"/>
    </source>
</evidence>
<keyword evidence="1" id="KW-0560">Oxidoreductase</keyword>
<dbReference type="Pfam" id="PF03807">
    <property type="entry name" value="F420_oxidored"/>
    <property type="match status" value="1"/>
</dbReference>
<dbReference type="InterPro" id="IPR036291">
    <property type="entry name" value="NAD(P)-bd_dom_sf"/>
</dbReference>
<gene>
    <name evidence="3" type="ORF">R8Z52_19115</name>
</gene>
<evidence type="ECO:0000313" key="4">
    <source>
        <dbReference type="Proteomes" id="UP001304071"/>
    </source>
</evidence>
<organism evidence="3 4">
    <name type="scientific">Vibrio porteresiae DSM 19223</name>
    <dbReference type="NCBI Taxonomy" id="1123496"/>
    <lineage>
        <taxon>Bacteria</taxon>
        <taxon>Pseudomonadati</taxon>
        <taxon>Pseudomonadota</taxon>
        <taxon>Gammaproteobacteria</taxon>
        <taxon>Vibrionales</taxon>
        <taxon>Vibrionaceae</taxon>
        <taxon>Vibrio</taxon>
    </lineage>
</organism>
<evidence type="ECO:0000313" key="3">
    <source>
        <dbReference type="EMBL" id="WPC76978.1"/>
    </source>
</evidence>
<dbReference type="InterPro" id="IPR028939">
    <property type="entry name" value="P5C_Rdtase_cat_N"/>
</dbReference>
<proteinExistence type="predicted"/>
<keyword evidence="4" id="KW-1185">Reference proteome</keyword>